<name>A0A7C3ZAC5_9BACT</name>
<dbReference type="GO" id="GO:0009097">
    <property type="term" value="P:isoleucine biosynthetic process"/>
    <property type="evidence" value="ECO:0007669"/>
    <property type="project" value="UniProtKB-UniPathway"/>
</dbReference>
<comment type="cofactor">
    <cofactor evidence="1">
        <name>pyridoxal 5'-phosphate</name>
        <dbReference type="ChEBI" id="CHEBI:597326"/>
    </cofactor>
</comment>
<evidence type="ECO:0000256" key="7">
    <source>
        <dbReference type="ARBA" id="ARBA00049406"/>
    </source>
</evidence>
<comment type="caution">
    <text evidence="9">The sequence shown here is derived from an EMBL/GenBank/DDBJ whole genome shotgun (WGS) entry which is preliminary data.</text>
</comment>
<dbReference type="Gene3D" id="3.40.50.1100">
    <property type="match status" value="2"/>
</dbReference>
<dbReference type="CDD" id="cd01562">
    <property type="entry name" value="Thr-dehyd"/>
    <property type="match status" value="1"/>
</dbReference>
<keyword evidence="4" id="KW-0412">Isoleucine biosynthesis</keyword>
<dbReference type="InterPro" id="IPR000634">
    <property type="entry name" value="Ser/Thr_deHydtase_PyrdxlP-BS"/>
</dbReference>
<dbReference type="InterPro" id="IPR044561">
    <property type="entry name" value="ACT_ThrD-II-like"/>
</dbReference>
<dbReference type="AlphaFoldDB" id="A0A7C3ZAC5"/>
<dbReference type="PANTHER" id="PTHR48078">
    <property type="entry name" value="THREONINE DEHYDRATASE, MITOCHONDRIAL-RELATED"/>
    <property type="match status" value="1"/>
</dbReference>
<keyword evidence="4" id="KW-0028">Amino-acid biosynthesis</keyword>
<evidence type="ECO:0000256" key="6">
    <source>
        <dbReference type="ARBA" id="ARBA00023239"/>
    </source>
</evidence>
<evidence type="ECO:0000256" key="4">
    <source>
        <dbReference type="ARBA" id="ARBA00022624"/>
    </source>
</evidence>
<dbReference type="EMBL" id="DTMF01000168">
    <property type="protein sequence ID" value="HGF34053.1"/>
    <property type="molecule type" value="Genomic_DNA"/>
</dbReference>
<dbReference type="SUPFAM" id="SSF53686">
    <property type="entry name" value="Tryptophan synthase beta subunit-like PLP-dependent enzymes"/>
    <property type="match status" value="1"/>
</dbReference>
<comment type="catalytic activity">
    <reaction evidence="7">
        <text>L-serine = pyruvate + NH4(+)</text>
        <dbReference type="Rhea" id="RHEA:19169"/>
        <dbReference type="ChEBI" id="CHEBI:15361"/>
        <dbReference type="ChEBI" id="CHEBI:28938"/>
        <dbReference type="ChEBI" id="CHEBI:33384"/>
        <dbReference type="EC" id="4.3.1.17"/>
    </reaction>
</comment>
<evidence type="ECO:0000256" key="5">
    <source>
        <dbReference type="ARBA" id="ARBA00022898"/>
    </source>
</evidence>
<dbReference type="PROSITE" id="PS51671">
    <property type="entry name" value="ACT"/>
    <property type="match status" value="1"/>
</dbReference>
<dbReference type="UniPathway" id="UPA00047">
    <property type="reaction ID" value="UER00054"/>
</dbReference>
<keyword evidence="4" id="KW-0100">Branched-chain amino acid biosynthesis</keyword>
<evidence type="ECO:0000313" key="9">
    <source>
        <dbReference type="EMBL" id="HGF34053.1"/>
    </source>
</evidence>
<sequence>MTLKDIEEARKRLQGVILHTPLIYSQTLSRGGDRKVFLKLENLQTTGSFKLRGAVNRLTLMQARGEGGRVVAASAGNHGQGVAWAATHVGLKATIVMPRGASITKQLACRGYGADLVLWGRDLTEALDKAKELVAQGYVFIHPFDDLEVVAGQGTLGLELWEDLPEVDTVILPVGGGGLAAGTALALKERSPKIRVIGVQTAQVPSLAAARERGEPVAVPVRPTLGDGIAVGQTGRLTYPYLQKYLDDLVLVGENDISQAILVLLENKKVLAEGAGAVPAAAFLGPLVGADLGRQIVLVISGGNIDIPLLERVLVRALLERGRVLNLRVELADRPGSLGKLAMLLGEQEANILHLFHDRLARDLPLDFTRVEMILETRNQEHGNQVMQALEAAGYRVVDKA</sequence>
<dbReference type="SUPFAM" id="SSF55021">
    <property type="entry name" value="ACT-like"/>
    <property type="match status" value="1"/>
</dbReference>
<feature type="domain" description="ACT" evidence="8">
    <location>
        <begin position="326"/>
        <end position="401"/>
    </location>
</feature>
<organism evidence="9">
    <name type="scientific">Desulfobacca acetoxidans</name>
    <dbReference type="NCBI Taxonomy" id="60893"/>
    <lineage>
        <taxon>Bacteria</taxon>
        <taxon>Pseudomonadati</taxon>
        <taxon>Thermodesulfobacteriota</taxon>
        <taxon>Desulfobaccia</taxon>
        <taxon>Desulfobaccales</taxon>
        <taxon>Desulfobaccaceae</taxon>
        <taxon>Desulfobacca</taxon>
    </lineage>
</organism>
<dbReference type="GO" id="GO:0030170">
    <property type="term" value="F:pyridoxal phosphate binding"/>
    <property type="evidence" value="ECO:0007669"/>
    <property type="project" value="InterPro"/>
</dbReference>
<dbReference type="GO" id="GO:0003941">
    <property type="term" value="F:L-serine ammonia-lyase activity"/>
    <property type="evidence" value="ECO:0007669"/>
    <property type="project" value="UniProtKB-EC"/>
</dbReference>
<dbReference type="CDD" id="cd04886">
    <property type="entry name" value="ACT_ThrD-II-like"/>
    <property type="match status" value="1"/>
</dbReference>
<dbReference type="InterPro" id="IPR036052">
    <property type="entry name" value="TrpB-like_PALP_sf"/>
</dbReference>
<gene>
    <name evidence="9" type="ORF">ENW96_06640</name>
</gene>
<dbReference type="NCBIfam" id="TIGR01127">
    <property type="entry name" value="ilvA_1Cterm"/>
    <property type="match status" value="1"/>
</dbReference>
<accession>A0A7C3ZAC5</accession>
<dbReference type="PROSITE" id="PS00165">
    <property type="entry name" value="DEHYDRATASE_SER_THR"/>
    <property type="match status" value="1"/>
</dbReference>
<protein>
    <submittedName>
        <fullName evidence="9">Threonine ammonia-lyase</fullName>
        <ecNumber evidence="9">4.3.1.19</ecNumber>
    </submittedName>
</protein>
<dbReference type="FunFam" id="3.40.50.1100:FF:000005">
    <property type="entry name" value="Threonine dehydratase catabolic"/>
    <property type="match status" value="1"/>
</dbReference>
<reference evidence="9" key="1">
    <citation type="journal article" date="2020" name="mSystems">
        <title>Genome- and Community-Level Interaction Insights into Carbon Utilization and Element Cycling Functions of Hydrothermarchaeota in Hydrothermal Sediment.</title>
        <authorList>
            <person name="Zhou Z."/>
            <person name="Liu Y."/>
            <person name="Xu W."/>
            <person name="Pan J."/>
            <person name="Luo Z.H."/>
            <person name="Li M."/>
        </authorList>
    </citation>
    <scope>NUCLEOTIDE SEQUENCE [LARGE SCALE GENOMIC DNA]</scope>
    <source>
        <strain evidence="9">SpSt-897</strain>
    </source>
</reference>
<proteinExistence type="inferred from homology"/>
<dbReference type="PANTHER" id="PTHR48078:SF6">
    <property type="entry name" value="L-THREONINE DEHYDRATASE CATABOLIC TDCB"/>
    <property type="match status" value="1"/>
</dbReference>
<comment type="similarity">
    <text evidence="3">Belongs to the serine/threonine dehydratase family.</text>
</comment>
<dbReference type="InterPro" id="IPR005789">
    <property type="entry name" value="Thr_deHydtase_catblc"/>
</dbReference>
<dbReference type="EC" id="4.3.1.19" evidence="9"/>
<dbReference type="GO" id="GO:0006567">
    <property type="term" value="P:L-threonine catabolic process"/>
    <property type="evidence" value="ECO:0007669"/>
    <property type="project" value="InterPro"/>
</dbReference>
<comment type="pathway">
    <text evidence="2">Amino-acid biosynthesis; L-isoleucine biosynthesis; 2-oxobutanoate from L-threonine: step 1/1.</text>
</comment>
<keyword evidence="5" id="KW-0663">Pyridoxal phosphate</keyword>
<evidence type="ECO:0000256" key="3">
    <source>
        <dbReference type="ARBA" id="ARBA00010869"/>
    </source>
</evidence>
<dbReference type="InterPro" id="IPR002912">
    <property type="entry name" value="ACT_dom"/>
</dbReference>
<dbReference type="InterPro" id="IPR001926">
    <property type="entry name" value="TrpB-like_PALP"/>
</dbReference>
<evidence type="ECO:0000259" key="8">
    <source>
        <dbReference type="PROSITE" id="PS51671"/>
    </source>
</evidence>
<dbReference type="Pfam" id="PF00291">
    <property type="entry name" value="PALP"/>
    <property type="match status" value="1"/>
</dbReference>
<evidence type="ECO:0000256" key="1">
    <source>
        <dbReference type="ARBA" id="ARBA00001933"/>
    </source>
</evidence>
<dbReference type="FunFam" id="3.40.50.1100:FF:000007">
    <property type="entry name" value="L-threonine dehydratase catabolic TdcB"/>
    <property type="match status" value="1"/>
</dbReference>
<dbReference type="GO" id="GO:0006565">
    <property type="term" value="P:L-serine catabolic process"/>
    <property type="evidence" value="ECO:0007669"/>
    <property type="project" value="TreeGrafter"/>
</dbReference>
<dbReference type="InterPro" id="IPR050147">
    <property type="entry name" value="Ser/Thr_Dehydratase"/>
</dbReference>
<evidence type="ECO:0000256" key="2">
    <source>
        <dbReference type="ARBA" id="ARBA00004810"/>
    </source>
</evidence>
<dbReference type="InterPro" id="IPR045865">
    <property type="entry name" value="ACT-like_dom_sf"/>
</dbReference>
<dbReference type="GO" id="GO:0004794">
    <property type="term" value="F:threonine deaminase activity"/>
    <property type="evidence" value="ECO:0007669"/>
    <property type="project" value="UniProtKB-EC"/>
</dbReference>
<keyword evidence="6 9" id="KW-0456">Lyase</keyword>